<gene>
    <name evidence="1" type="ORF">BJ508DRAFT_300462</name>
</gene>
<reference evidence="1 2" key="1">
    <citation type="journal article" date="2018" name="Nat. Ecol. Evol.">
        <title>Pezizomycetes genomes reveal the molecular basis of ectomycorrhizal truffle lifestyle.</title>
        <authorList>
            <person name="Murat C."/>
            <person name="Payen T."/>
            <person name="Noel B."/>
            <person name="Kuo A."/>
            <person name="Morin E."/>
            <person name="Chen J."/>
            <person name="Kohler A."/>
            <person name="Krizsan K."/>
            <person name="Balestrini R."/>
            <person name="Da Silva C."/>
            <person name="Montanini B."/>
            <person name="Hainaut M."/>
            <person name="Levati E."/>
            <person name="Barry K.W."/>
            <person name="Belfiori B."/>
            <person name="Cichocki N."/>
            <person name="Clum A."/>
            <person name="Dockter R.B."/>
            <person name="Fauchery L."/>
            <person name="Guy J."/>
            <person name="Iotti M."/>
            <person name="Le Tacon F."/>
            <person name="Lindquist E.A."/>
            <person name="Lipzen A."/>
            <person name="Malagnac F."/>
            <person name="Mello A."/>
            <person name="Molinier V."/>
            <person name="Miyauchi S."/>
            <person name="Poulain J."/>
            <person name="Riccioni C."/>
            <person name="Rubini A."/>
            <person name="Sitrit Y."/>
            <person name="Splivallo R."/>
            <person name="Traeger S."/>
            <person name="Wang M."/>
            <person name="Zifcakova L."/>
            <person name="Wipf D."/>
            <person name="Zambonelli A."/>
            <person name="Paolocci F."/>
            <person name="Nowrousian M."/>
            <person name="Ottonello S."/>
            <person name="Baldrian P."/>
            <person name="Spatafora J.W."/>
            <person name="Henrissat B."/>
            <person name="Nagy L.G."/>
            <person name="Aury J.M."/>
            <person name="Wincker P."/>
            <person name="Grigoriev I.V."/>
            <person name="Bonfante P."/>
            <person name="Martin F.M."/>
        </authorList>
    </citation>
    <scope>NUCLEOTIDE SEQUENCE [LARGE SCALE GENOMIC DNA]</scope>
    <source>
        <strain evidence="1 2">RN42</strain>
    </source>
</reference>
<protein>
    <submittedName>
        <fullName evidence="1">Uncharacterized protein</fullName>
    </submittedName>
</protein>
<name>A0A3N4IV42_ASCIM</name>
<evidence type="ECO:0000313" key="1">
    <source>
        <dbReference type="EMBL" id="RPA88090.1"/>
    </source>
</evidence>
<dbReference type="AlphaFoldDB" id="A0A3N4IV42"/>
<organism evidence="1 2">
    <name type="scientific">Ascobolus immersus RN42</name>
    <dbReference type="NCBI Taxonomy" id="1160509"/>
    <lineage>
        <taxon>Eukaryota</taxon>
        <taxon>Fungi</taxon>
        <taxon>Dikarya</taxon>
        <taxon>Ascomycota</taxon>
        <taxon>Pezizomycotina</taxon>
        <taxon>Pezizomycetes</taxon>
        <taxon>Pezizales</taxon>
        <taxon>Ascobolaceae</taxon>
        <taxon>Ascobolus</taxon>
    </lineage>
</organism>
<sequence length="205" mass="23076">MQDVHFQLGELSNPSLPAPIQYLLWLWGRRMATKYNLSTYLWLHSTISEIAIFDVHLTGAPCALADQGLAVASYSEPWTSPLFFYNPINPEALIGEQDVSDMWAQISENGANQVPSIAAIDDIGGTLVQKSDEVSLHCIQPPFEYKKSRTSSHTCFMVSKHLEGRAIGHSKRMYKYIAESETANFRLNCREANRAVSRSPFPYFT</sequence>
<proteinExistence type="predicted"/>
<keyword evidence="2" id="KW-1185">Reference proteome</keyword>
<accession>A0A3N4IV42</accession>
<dbReference type="EMBL" id="ML119645">
    <property type="protein sequence ID" value="RPA88090.1"/>
    <property type="molecule type" value="Genomic_DNA"/>
</dbReference>
<dbReference type="Proteomes" id="UP000275078">
    <property type="component" value="Unassembled WGS sequence"/>
</dbReference>
<evidence type="ECO:0000313" key="2">
    <source>
        <dbReference type="Proteomes" id="UP000275078"/>
    </source>
</evidence>